<evidence type="ECO:0000313" key="5">
    <source>
        <dbReference type="Proteomes" id="UP001152321"/>
    </source>
</evidence>
<accession>A0ABM9GK57</accession>
<name>A0ABM9GK57_9BACT</name>
<comment type="caution">
    <text evidence="4">The sequence shown here is derived from an EMBL/GenBank/DDBJ whole genome shotgun (WGS) entry which is preliminary data.</text>
</comment>
<comment type="similarity">
    <text evidence="1 3">Belongs to the bacterial histone-like protein family.</text>
</comment>
<dbReference type="PRINTS" id="PR01727">
    <property type="entry name" value="DNABINDINGHU"/>
</dbReference>
<dbReference type="SUPFAM" id="SSF47729">
    <property type="entry name" value="IHF-like DNA-binding proteins"/>
    <property type="match status" value="1"/>
</dbReference>
<keyword evidence="5" id="KW-1185">Reference proteome</keyword>
<dbReference type="Proteomes" id="UP001152321">
    <property type="component" value="Unassembled WGS sequence"/>
</dbReference>
<gene>
    <name evidence="4" type="ORF">NWE73_10745</name>
</gene>
<protein>
    <submittedName>
        <fullName evidence="4">Integration host factor subunit beta</fullName>
    </submittedName>
</protein>
<dbReference type="InterPro" id="IPR010992">
    <property type="entry name" value="IHF-like_DNA-bd_dom_sf"/>
</dbReference>
<dbReference type="InterPro" id="IPR000119">
    <property type="entry name" value="Hist_DNA-bd"/>
</dbReference>
<dbReference type="SMART" id="SM00411">
    <property type="entry name" value="BHL"/>
    <property type="match status" value="1"/>
</dbReference>
<dbReference type="RefSeq" id="WP_277578323.1">
    <property type="nucleotide sequence ID" value="NZ_JANRMI010000003.1"/>
</dbReference>
<dbReference type="EMBL" id="JANRMI010000003">
    <property type="protein sequence ID" value="MDG0816845.1"/>
    <property type="molecule type" value="Genomic_DNA"/>
</dbReference>
<evidence type="ECO:0000313" key="4">
    <source>
        <dbReference type="EMBL" id="MDG0816845.1"/>
    </source>
</evidence>
<proteinExistence type="inferred from homology"/>
<evidence type="ECO:0000256" key="1">
    <source>
        <dbReference type="ARBA" id="ARBA00010529"/>
    </source>
</evidence>
<evidence type="ECO:0000256" key="3">
    <source>
        <dbReference type="RuleBase" id="RU003939"/>
    </source>
</evidence>
<dbReference type="Gene3D" id="4.10.520.10">
    <property type="entry name" value="IHF-like DNA-binding proteins"/>
    <property type="match status" value="1"/>
</dbReference>
<organism evidence="4 5">
    <name type="scientific">Bdellovibrio svalbardensis</name>
    <dbReference type="NCBI Taxonomy" id="2972972"/>
    <lineage>
        <taxon>Bacteria</taxon>
        <taxon>Pseudomonadati</taxon>
        <taxon>Bdellovibrionota</taxon>
        <taxon>Bdellovibrionia</taxon>
        <taxon>Bdellovibrionales</taxon>
        <taxon>Pseudobdellovibrionaceae</taxon>
        <taxon>Bdellovibrio</taxon>
    </lineage>
</organism>
<dbReference type="PANTHER" id="PTHR33175:SF5">
    <property type="entry name" value="INTEGRATION HOST FACTOR SUBUNIT BETA"/>
    <property type="match status" value="1"/>
</dbReference>
<dbReference type="PANTHER" id="PTHR33175">
    <property type="entry name" value="DNA-BINDING PROTEIN HU"/>
    <property type="match status" value="1"/>
</dbReference>
<keyword evidence="2" id="KW-0238">DNA-binding</keyword>
<reference evidence="4" key="1">
    <citation type="submission" date="2022-08" db="EMBL/GenBank/DDBJ databases">
        <title>Novel Bdellovibrio Species Isolated from Svalbard: Designation Bdellovibrio svalbardensis.</title>
        <authorList>
            <person name="Mitchell R.J."/>
            <person name="Choi S.Y."/>
        </authorList>
    </citation>
    <scope>NUCLEOTIDE SEQUENCE</scope>
    <source>
        <strain evidence="4">PAP01</strain>
    </source>
</reference>
<dbReference type="CDD" id="cd13836">
    <property type="entry name" value="IHF_B"/>
    <property type="match status" value="1"/>
</dbReference>
<sequence length="95" mass="10693">MTKADLINLISEKAGITRVKAETVVNTIFDSMVEALMRDDRIEIRGFGSFVNRQYGAYKGRNPRTGEIINVEEKKLPFFKVGKELKEDINGGKGE</sequence>
<dbReference type="Pfam" id="PF00216">
    <property type="entry name" value="Bac_DNA_binding"/>
    <property type="match status" value="1"/>
</dbReference>
<evidence type="ECO:0000256" key="2">
    <source>
        <dbReference type="ARBA" id="ARBA00023125"/>
    </source>
</evidence>